<dbReference type="SUPFAM" id="SSF56042">
    <property type="entry name" value="PurM C-terminal domain-like"/>
    <property type="match status" value="1"/>
</dbReference>
<comment type="pathway">
    <text evidence="2">Cofactor biosynthesis; thiamine diphosphate biosynthesis; thiamine diphosphate from thiamine phosphate: step 1/1.</text>
</comment>
<feature type="binding site" evidence="2">
    <location>
        <position position="229"/>
    </location>
    <ligand>
        <name>ATP</name>
        <dbReference type="ChEBI" id="CHEBI:30616"/>
    </ligand>
</feature>
<feature type="binding site" evidence="2">
    <location>
        <position position="41"/>
    </location>
    <ligand>
        <name>Mg(2+)</name>
        <dbReference type="ChEBI" id="CHEBI:18420"/>
        <label>4</label>
    </ligand>
</feature>
<keyword evidence="6" id="KW-1185">Reference proteome</keyword>
<sequence>MNHENQRKMKLREIGEFGFIERFSPEFKSLQTQDITGIGDDCAVLPMNESEDLLVTTDMLVEDIHFLRDGITPRQLGYKSVAVNLSDIAAMGGEPLGTFLSIAIPPEIDVEYLDELMKGYHEISVKYKVPLLGGDTTRSVKHLAINVSVLGKCPKGMARLRSMAETGDVICTTGYLGDSGGGLKVLLEKVALTANCDNLLKRHHLPEPRLPEGRFLQDFPGVHAMMDVSDGIASDLKHILKASGKTARVHLDQLPVSHSLRKVCEEQRWNVEELATGGGEDYELLFTVEGQQLEKLQEEFLRKFNQPVYPVGTIEEGEPAIQWFRNGQAVTFAKGGFNHFL</sequence>
<feature type="binding site" evidence="2">
    <location>
        <position position="41"/>
    </location>
    <ligand>
        <name>Mg(2+)</name>
        <dbReference type="ChEBI" id="CHEBI:18420"/>
        <label>3</label>
    </ligand>
</feature>
<dbReference type="InterPro" id="IPR006283">
    <property type="entry name" value="ThiL-like"/>
</dbReference>
<keyword evidence="2" id="KW-0479">Metal-binding</keyword>
<keyword evidence="2" id="KW-0067">ATP-binding</keyword>
<dbReference type="GO" id="GO:0000287">
    <property type="term" value="F:magnesium ion binding"/>
    <property type="evidence" value="ECO:0007669"/>
    <property type="project" value="UniProtKB-UniRule"/>
</dbReference>
<evidence type="ECO:0000256" key="2">
    <source>
        <dbReference type="HAMAP-Rule" id="MF_02128"/>
    </source>
</evidence>
<dbReference type="InterPro" id="IPR010918">
    <property type="entry name" value="PurM-like_C_dom"/>
</dbReference>
<dbReference type="GO" id="GO:0009030">
    <property type="term" value="F:thiamine-phosphate kinase activity"/>
    <property type="evidence" value="ECO:0007669"/>
    <property type="project" value="UniProtKB-UniRule"/>
</dbReference>
<dbReference type="CDD" id="cd02194">
    <property type="entry name" value="ThiL"/>
    <property type="match status" value="1"/>
</dbReference>
<keyword evidence="1 2" id="KW-0784">Thiamine biosynthesis</keyword>
<feature type="binding site" evidence="2">
    <location>
        <begin position="134"/>
        <end position="135"/>
    </location>
    <ligand>
        <name>ATP</name>
        <dbReference type="ChEBI" id="CHEBI:30616"/>
    </ligand>
</feature>
<feature type="binding site" evidence="2">
    <location>
        <position position="230"/>
    </location>
    <ligand>
        <name>Mg(2+)</name>
        <dbReference type="ChEBI" id="CHEBI:18420"/>
        <label>5</label>
    </ligand>
</feature>
<dbReference type="PANTHER" id="PTHR30270:SF0">
    <property type="entry name" value="THIAMINE-MONOPHOSPHATE KINASE"/>
    <property type="match status" value="1"/>
</dbReference>
<dbReference type="Pfam" id="PF02769">
    <property type="entry name" value="AIRS_C"/>
    <property type="match status" value="1"/>
</dbReference>
<feature type="binding site" evidence="2">
    <location>
        <position position="135"/>
    </location>
    <ligand>
        <name>Mg(2+)</name>
        <dbReference type="ChEBI" id="CHEBI:18420"/>
        <label>1</label>
    </ligand>
</feature>
<reference evidence="5 6" key="1">
    <citation type="submission" date="2019-10" db="EMBL/GenBank/DDBJ databases">
        <title>Prolixibacter strains distinguished by the presence of nitrate reductase genes were adept at nitrate-dependent anaerobic corrosion of metallic iron and carbon steel.</title>
        <authorList>
            <person name="Iino T."/>
            <person name="Shono N."/>
            <person name="Ito K."/>
            <person name="Nakamura R."/>
            <person name="Sueoka K."/>
            <person name="Harayama S."/>
            <person name="Ohkuma M."/>
        </authorList>
    </citation>
    <scope>NUCLEOTIDE SEQUENCE [LARGE SCALE GENOMIC DNA]</scope>
    <source>
        <strain evidence="5 6">JCM 13498</strain>
    </source>
</reference>
<dbReference type="Gene3D" id="3.30.1330.10">
    <property type="entry name" value="PurM-like, N-terminal domain"/>
    <property type="match status" value="1"/>
</dbReference>
<evidence type="ECO:0000313" key="6">
    <source>
        <dbReference type="Proteomes" id="UP000391834"/>
    </source>
</evidence>
<dbReference type="PIRSF" id="PIRSF005303">
    <property type="entry name" value="Thiam_monoph_kin"/>
    <property type="match status" value="1"/>
</dbReference>
<feature type="binding site" evidence="2">
    <location>
        <position position="227"/>
    </location>
    <ligand>
        <name>Mg(2+)</name>
        <dbReference type="ChEBI" id="CHEBI:18420"/>
        <label>3</label>
    </ligand>
</feature>
<dbReference type="Pfam" id="PF00586">
    <property type="entry name" value="AIRS"/>
    <property type="match status" value="1"/>
</dbReference>
<evidence type="ECO:0000256" key="1">
    <source>
        <dbReference type="ARBA" id="ARBA00022977"/>
    </source>
</evidence>
<comment type="function">
    <text evidence="2">Catalyzes the ATP-dependent phosphorylation of thiamine-monophosphate (TMP) to form thiamine-pyrophosphate (TPP), the active form of vitamin B1.</text>
</comment>
<organism evidence="5 6">
    <name type="scientific">Prolixibacter bellariivorans</name>
    <dbReference type="NCBI Taxonomy" id="314319"/>
    <lineage>
        <taxon>Bacteria</taxon>
        <taxon>Pseudomonadati</taxon>
        <taxon>Bacteroidota</taxon>
        <taxon>Bacteroidia</taxon>
        <taxon>Marinilabiliales</taxon>
        <taxon>Prolixibacteraceae</taxon>
        <taxon>Prolixibacter</taxon>
    </lineage>
</organism>
<evidence type="ECO:0000259" key="3">
    <source>
        <dbReference type="Pfam" id="PF00586"/>
    </source>
</evidence>
<feature type="binding site" evidence="2">
    <location>
        <position position="58"/>
    </location>
    <ligand>
        <name>Mg(2+)</name>
        <dbReference type="ChEBI" id="CHEBI:18420"/>
        <label>1</label>
    </ligand>
</feature>
<dbReference type="UniPathway" id="UPA00060">
    <property type="reaction ID" value="UER00142"/>
</dbReference>
<gene>
    <name evidence="5" type="primary">thiL_2</name>
    <name evidence="2" type="synonym">thiL</name>
    <name evidence="5" type="ORF">PbJCM13498_40730</name>
</gene>
<name>A0A5M4B550_9BACT</name>
<dbReference type="Proteomes" id="UP000391834">
    <property type="component" value="Unassembled WGS sequence"/>
</dbReference>
<dbReference type="InterPro" id="IPR036921">
    <property type="entry name" value="PurM-like_N_sf"/>
</dbReference>
<evidence type="ECO:0000259" key="4">
    <source>
        <dbReference type="Pfam" id="PF02769"/>
    </source>
</evidence>
<comment type="similarity">
    <text evidence="2">Belongs to the thiamine-monophosphate kinase family.</text>
</comment>
<feature type="binding site" evidence="2">
    <location>
        <position position="87"/>
    </location>
    <ligand>
        <name>Mg(2+)</name>
        <dbReference type="ChEBI" id="CHEBI:18420"/>
        <label>4</label>
    </ligand>
</feature>
<keyword evidence="2" id="KW-0460">Magnesium</keyword>
<feature type="binding site" evidence="2">
    <location>
        <position position="87"/>
    </location>
    <ligand>
        <name>Mg(2+)</name>
        <dbReference type="ChEBI" id="CHEBI:18420"/>
        <label>2</label>
    </ligand>
</feature>
<feature type="binding site" evidence="2">
    <location>
        <position position="87"/>
    </location>
    <ligand>
        <name>Mg(2+)</name>
        <dbReference type="ChEBI" id="CHEBI:18420"/>
        <label>3</label>
    </ligand>
</feature>
<feature type="domain" description="PurM-like C-terminal" evidence="4">
    <location>
        <begin position="166"/>
        <end position="318"/>
    </location>
</feature>
<accession>A0A5M4B550</accession>
<comment type="miscellaneous">
    <text evidence="2">Reaction mechanism of ThiL seems to utilize a direct, inline transfer of the gamma-phosphate of ATP to TMP rather than a phosphorylated enzyme intermediate.</text>
</comment>
<dbReference type="EMBL" id="BLAX01000001">
    <property type="protein sequence ID" value="GET35210.1"/>
    <property type="molecule type" value="Genomic_DNA"/>
</dbReference>
<keyword evidence="2 5" id="KW-0418">Kinase</keyword>
<comment type="caution">
    <text evidence="2">Lacks conserved residue(s) required for the propagation of feature annotation.</text>
</comment>
<feature type="binding site" evidence="2">
    <location>
        <position position="65"/>
    </location>
    <ligand>
        <name>substrate</name>
    </ligand>
</feature>
<dbReference type="HAMAP" id="MF_02128">
    <property type="entry name" value="TMP_kinase"/>
    <property type="match status" value="1"/>
</dbReference>
<dbReference type="InterPro" id="IPR036676">
    <property type="entry name" value="PurM-like_C_sf"/>
</dbReference>
<feature type="binding site" evidence="2">
    <location>
        <position position="337"/>
    </location>
    <ligand>
        <name>substrate</name>
    </ligand>
</feature>
<dbReference type="PANTHER" id="PTHR30270">
    <property type="entry name" value="THIAMINE-MONOPHOSPHATE KINASE"/>
    <property type="match status" value="1"/>
</dbReference>
<dbReference type="InterPro" id="IPR016188">
    <property type="entry name" value="PurM-like_N"/>
</dbReference>
<feature type="domain" description="PurM-like N-terminal" evidence="3">
    <location>
        <begin position="39"/>
        <end position="152"/>
    </location>
</feature>
<feature type="binding site" evidence="2">
    <location>
        <position position="58"/>
    </location>
    <ligand>
        <name>Mg(2+)</name>
        <dbReference type="ChEBI" id="CHEBI:18420"/>
        <label>2</label>
    </ligand>
</feature>
<dbReference type="GO" id="GO:0005524">
    <property type="term" value="F:ATP binding"/>
    <property type="evidence" value="ECO:0007669"/>
    <property type="project" value="UniProtKB-UniRule"/>
</dbReference>
<proteinExistence type="inferred from homology"/>
<dbReference type="GO" id="GO:0009228">
    <property type="term" value="P:thiamine biosynthetic process"/>
    <property type="evidence" value="ECO:0007669"/>
    <property type="project" value="UniProtKB-KW"/>
</dbReference>
<dbReference type="GO" id="GO:0009229">
    <property type="term" value="P:thiamine diphosphate biosynthetic process"/>
    <property type="evidence" value="ECO:0007669"/>
    <property type="project" value="UniProtKB-UniRule"/>
</dbReference>
<feature type="binding site" evidence="2">
    <location>
        <position position="280"/>
    </location>
    <ligand>
        <name>substrate</name>
    </ligand>
</feature>
<keyword evidence="2" id="KW-0547">Nucleotide-binding</keyword>
<comment type="catalytic activity">
    <reaction evidence="2">
        <text>thiamine phosphate + ATP = thiamine diphosphate + ADP</text>
        <dbReference type="Rhea" id="RHEA:15913"/>
        <dbReference type="ChEBI" id="CHEBI:30616"/>
        <dbReference type="ChEBI" id="CHEBI:37575"/>
        <dbReference type="ChEBI" id="CHEBI:58937"/>
        <dbReference type="ChEBI" id="CHEBI:456216"/>
        <dbReference type="EC" id="2.7.4.16"/>
    </reaction>
</comment>
<dbReference type="EC" id="2.7.4.16" evidence="2"/>
<comment type="caution">
    <text evidence="5">The sequence shown here is derived from an EMBL/GenBank/DDBJ whole genome shotgun (WGS) entry which is preliminary data.</text>
</comment>
<evidence type="ECO:0000313" key="5">
    <source>
        <dbReference type="EMBL" id="GET35210.1"/>
    </source>
</evidence>
<protein>
    <recommendedName>
        <fullName evidence="2">Thiamine-monophosphate kinase</fullName>
        <shortName evidence="2">TMP kinase</shortName>
        <shortName evidence="2">Thiamine-phosphate kinase</shortName>
        <ecNumber evidence="2">2.7.4.16</ecNumber>
    </recommendedName>
</protein>
<keyword evidence="2" id="KW-0808">Transferase</keyword>
<feature type="binding site" evidence="2">
    <location>
        <position position="57"/>
    </location>
    <ligand>
        <name>Mg(2+)</name>
        <dbReference type="ChEBI" id="CHEBI:18420"/>
        <label>1</label>
    </ligand>
</feature>
<dbReference type="SUPFAM" id="SSF55326">
    <property type="entry name" value="PurM N-terminal domain-like"/>
    <property type="match status" value="1"/>
</dbReference>
<feature type="binding site" evidence="2">
    <location>
        <position position="161"/>
    </location>
    <ligand>
        <name>ATP</name>
        <dbReference type="ChEBI" id="CHEBI:30616"/>
    </ligand>
</feature>
<dbReference type="Gene3D" id="3.90.650.10">
    <property type="entry name" value="PurM-like C-terminal domain"/>
    <property type="match status" value="1"/>
</dbReference>
<feature type="binding site" evidence="2">
    <location>
        <position position="56"/>
    </location>
    <ligand>
        <name>Mg(2+)</name>
        <dbReference type="ChEBI" id="CHEBI:18420"/>
        <label>4</label>
    </ligand>
</feature>
<dbReference type="NCBIfam" id="TIGR01379">
    <property type="entry name" value="thiL"/>
    <property type="match status" value="1"/>
</dbReference>
<dbReference type="AlphaFoldDB" id="A0A5M4B550"/>